<name>A0A6J7A465_9ZZZZ</name>
<dbReference type="InterPro" id="IPR050683">
    <property type="entry name" value="Bact_Polysacc_Export_ATP-bd"/>
</dbReference>
<dbReference type="SMART" id="SM00382">
    <property type="entry name" value="AAA"/>
    <property type="match status" value="1"/>
</dbReference>
<protein>
    <submittedName>
        <fullName evidence="8">Unannotated protein</fullName>
    </submittedName>
</protein>
<evidence type="ECO:0000313" key="8">
    <source>
        <dbReference type="EMBL" id="CAB4827531.1"/>
    </source>
</evidence>
<dbReference type="PANTHER" id="PTHR46743">
    <property type="entry name" value="TEICHOIC ACIDS EXPORT ATP-BINDING PROTEIN TAGH"/>
    <property type="match status" value="1"/>
</dbReference>
<dbReference type="GO" id="GO:0016887">
    <property type="term" value="F:ATP hydrolysis activity"/>
    <property type="evidence" value="ECO:0007669"/>
    <property type="project" value="InterPro"/>
</dbReference>
<dbReference type="EMBL" id="CAESGF010000002">
    <property type="protein sequence ID" value="CAB4362671.1"/>
    <property type="molecule type" value="Genomic_DNA"/>
</dbReference>
<evidence type="ECO:0000313" key="7">
    <source>
        <dbReference type="EMBL" id="CAB4707620.1"/>
    </source>
</evidence>
<evidence type="ECO:0000259" key="5">
    <source>
        <dbReference type="PROSITE" id="PS50893"/>
    </source>
</evidence>
<dbReference type="CDD" id="cd03220">
    <property type="entry name" value="ABC_KpsT_Wzt"/>
    <property type="match status" value="1"/>
</dbReference>
<evidence type="ECO:0000313" key="9">
    <source>
        <dbReference type="EMBL" id="CAB4911439.1"/>
    </source>
</evidence>
<evidence type="ECO:0000256" key="3">
    <source>
        <dbReference type="ARBA" id="ARBA00022741"/>
    </source>
</evidence>
<dbReference type="InterPro" id="IPR003439">
    <property type="entry name" value="ABC_transporter-like_ATP-bd"/>
</dbReference>
<dbReference type="GO" id="GO:0016020">
    <property type="term" value="C:membrane"/>
    <property type="evidence" value="ECO:0007669"/>
    <property type="project" value="InterPro"/>
</dbReference>
<dbReference type="GO" id="GO:0140359">
    <property type="term" value="F:ABC-type transporter activity"/>
    <property type="evidence" value="ECO:0007669"/>
    <property type="project" value="InterPro"/>
</dbReference>
<feature type="domain" description="ABC transporter" evidence="5">
    <location>
        <begin position="25"/>
        <end position="245"/>
    </location>
</feature>
<keyword evidence="2" id="KW-0813">Transport</keyword>
<dbReference type="CDD" id="cd10147">
    <property type="entry name" value="Wzt_C-like"/>
    <property type="match status" value="1"/>
</dbReference>
<reference evidence="8" key="1">
    <citation type="submission" date="2020-05" db="EMBL/GenBank/DDBJ databases">
        <authorList>
            <person name="Chiriac C."/>
            <person name="Salcher M."/>
            <person name="Ghai R."/>
            <person name="Kavagutti S V."/>
        </authorList>
    </citation>
    <scope>NUCLEOTIDE SEQUENCE</scope>
</reference>
<comment type="similarity">
    <text evidence="1">Belongs to the ABC transporter superfamily.</text>
</comment>
<organism evidence="8">
    <name type="scientific">freshwater metagenome</name>
    <dbReference type="NCBI Taxonomy" id="449393"/>
    <lineage>
        <taxon>unclassified sequences</taxon>
        <taxon>metagenomes</taxon>
        <taxon>ecological metagenomes</taxon>
    </lineage>
</organism>
<evidence type="ECO:0000256" key="1">
    <source>
        <dbReference type="ARBA" id="ARBA00005417"/>
    </source>
</evidence>
<dbReference type="Pfam" id="PF14524">
    <property type="entry name" value="Wzt_C"/>
    <property type="match status" value="1"/>
</dbReference>
<dbReference type="EMBL" id="CAFBMT010000001">
    <property type="protein sequence ID" value="CAB4911439.1"/>
    <property type="molecule type" value="Genomic_DNA"/>
</dbReference>
<evidence type="ECO:0000256" key="2">
    <source>
        <dbReference type="ARBA" id="ARBA00022448"/>
    </source>
</evidence>
<sequence length="400" mass="43605">MDAIVASGVSKVFRLHTAQADSLKDRVIHLGRSKRRDFTALHELDLTIPQGQTLGILGHNGSGKSTLLKCISGILRPTTGQVQLRGRIASLLELGAGFHPDLTGRENVYINAAFLGISRKEIERRFDSIVDFAELDTFIDEPVKHYSSGMYVRLGFAVAINLDPDILLVDEVLAVGDEVFQLKCINRIKQLQAAGRTIVFVTHNADTVREICDRAIVLDHGRVIADGEPGESIRVFREHLHAHSHESASTVHSAADGASITSVTVQHAGQSHGHSYMTSGDALTIEIAYESAEPIDDAQLEIELLDRLGRTVFRTDTDRLGTPLGRLDGKGTVSFSTGSVPLLDGDYALSVRLSDRRHDRLLDLREGEQSLSVVSHQRAAGYTAINFDVAHVYAEGPAQP</sequence>
<evidence type="ECO:0000313" key="6">
    <source>
        <dbReference type="EMBL" id="CAB4362671.1"/>
    </source>
</evidence>
<evidence type="ECO:0000256" key="4">
    <source>
        <dbReference type="ARBA" id="ARBA00022840"/>
    </source>
</evidence>
<dbReference type="InterPro" id="IPR015860">
    <property type="entry name" value="ABC_transpr_TagH-like"/>
</dbReference>
<dbReference type="Gene3D" id="3.40.50.300">
    <property type="entry name" value="P-loop containing nucleotide triphosphate hydrolases"/>
    <property type="match status" value="1"/>
</dbReference>
<dbReference type="AlphaFoldDB" id="A0A6J7A465"/>
<gene>
    <name evidence="7" type="ORF">UFOPK2656_00454</name>
    <name evidence="8" type="ORF">UFOPK3099_01795</name>
    <name evidence="9" type="ORF">UFOPK3651_00222</name>
    <name evidence="10" type="ORF">UFOPK3931_02892</name>
    <name evidence="6" type="ORF">UFOPK4189_00451</name>
</gene>
<dbReference type="Pfam" id="PF00005">
    <property type="entry name" value="ABC_tran"/>
    <property type="match status" value="1"/>
</dbReference>
<keyword evidence="4" id="KW-0067">ATP-binding</keyword>
<keyword evidence="3" id="KW-0547">Nucleotide-binding</keyword>
<dbReference type="EMBL" id="CAFAAV010000146">
    <property type="protein sequence ID" value="CAB4827531.1"/>
    <property type="molecule type" value="Genomic_DNA"/>
</dbReference>
<dbReference type="EMBL" id="CAEZYF010000002">
    <property type="protein sequence ID" value="CAB4707620.1"/>
    <property type="molecule type" value="Genomic_DNA"/>
</dbReference>
<dbReference type="SUPFAM" id="SSF52540">
    <property type="entry name" value="P-loop containing nucleoside triphosphate hydrolases"/>
    <property type="match status" value="1"/>
</dbReference>
<dbReference type="GO" id="GO:0005524">
    <property type="term" value="F:ATP binding"/>
    <property type="evidence" value="ECO:0007669"/>
    <property type="project" value="UniProtKB-KW"/>
</dbReference>
<dbReference type="InterPro" id="IPR029439">
    <property type="entry name" value="Wzt_C"/>
</dbReference>
<dbReference type="Gene3D" id="2.70.50.60">
    <property type="entry name" value="abc- transporter (atp binding component) like domain"/>
    <property type="match status" value="1"/>
</dbReference>
<proteinExistence type="inferred from homology"/>
<dbReference type="PANTHER" id="PTHR46743:SF2">
    <property type="entry name" value="TEICHOIC ACIDS EXPORT ATP-BINDING PROTEIN TAGH"/>
    <property type="match status" value="1"/>
</dbReference>
<accession>A0A6J7A465</accession>
<dbReference type="PROSITE" id="PS50893">
    <property type="entry name" value="ABC_TRANSPORTER_2"/>
    <property type="match status" value="1"/>
</dbReference>
<dbReference type="InterPro" id="IPR027417">
    <property type="entry name" value="P-loop_NTPase"/>
</dbReference>
<evidence type="ECO:0000313" key="10">
    <source>
        <dbReference type="EMBL" id="CAB5012489.1"/>
    </source>
</evidence>
<dbReference type="EMBL" id="CAFBOL010000115">
    <property type="protein sequence ID" value="CAB5012489.1"/>
    <property type="molecule type" value="Genomic_DNA"/>
</dbReference>
<dbReference type="InterPro" id="IPR003593">
    <property type="entry name" value="AAA+_ATPase"/>
</dbReference>